<comment type="catalytic activity">
    <reaction evidence="8">
        <text>L-seryl-[protein] + ATP = O-phospho-L-seryl-[protein] + ADP + H(+)</text>
        <dbReference type="Rhea" id="RHEA:17989"/>
        <dbReference type="Rhea" id="RHEA-COMP:9863"/>
        <dbReference type="Rhea" id="RHEA-COMP:11604"/>
        <dbReference type="ChEBI" id="CHEBI:15378"/>
        <dbReference type="ChEBI" id="CHEBI:29999"/>
        <dbReference type="ChEBI" id="CHEBI:30616"/>
        <dbReference type="ChEBI" id="CHEBI:83421"/>
        <dbReference type="ChEBI" id="CHEBI:456216"/>
        <dbReference type="EC" id="2.7.11.1"/>
    </reaction>
</comment>
<accession>A0ABQ7EIE5</accession>
<dbReference type="SUPFAM" id="SSF56112">
    <property type="entry name" value="Protein kinase-like (PK-like)"/>
    <property type="match status" value="1"/>
</dbReference>
<keyword evidence="2" id="KW-0723">Serine/threonine-protein kinase</keyword>
<dbReference type="PANTHER" id="PTHR47634:SF5">
    <property type="entry name" value="OS09G0552300 PROTEIN"/>
    <property type="match status" value="1"/>
</dbReference>
<evidence type="ECO:0000256" key="1">
    <source>
        <dbReference type="ARBA" id="ARBA00012513"/>
    </source>
</evidence>
<evidence type="ECO:0000256" key="2">
    <source>
        <dbReference type="ARBA" id="ARBA00022527"/>
    </source>
</evidence>
<evidence type="ECO:0000256" key="8">
    <source>
        <dbReference type="ARBA" id="ARBA00048679"/>
    </source>
</evidence>
<dbReference type="InterPro" id="IPR011009">
    <property type="entry name" value="Kinase-like_dom_sf"/>
</dbReference>
<dbReference type="PANTHER" id="PTHR47634">
    <property type="entry name" value="PROTEIN KINASE DOMAIN-CONTAINING PROTEIN-RELATED"/>
    <property type="match status" value="1"/>
</dbReference>
<protein>
    <recommendedName>
        <fullName evidence="1">non-specific serine/threonine protein kinase</fullName>
        <ecNumber evidence="1">2.7.11.1</ecNumber>
    </recommendedName>
</protein>
<evidence type="ECO:0000256" key="7">
    <source>
        <dbReference type="ARBA" id="ARBA00047899"/>
    </source>
</evidence>
<dbReference type="EC" id="2.7.11.1" evidence="1"/>
<dbReference type="InterPro" id="IPR051334">
    <property type="entry name" value="SRPK"/>
</dbReference>
<sequence>MWSFGCAAFELATGDMLFVPKESNGYGEDEDHLALMMELFRKNAWKGLCFSFGGARSKDYFDRHGDLKRIRRLKYW</sequence>
<keyword evidence="4" id="KW-0547">Nucleotide-binding</keyword>
<gene>
    <name evidence="9" type="ORF">DY000_02027915</name>
</gene>
<proteinExistence type="predicted"/>
<comment type="caution">
    <text evidence="9">The sequence shown here is derived from an EMBL/GenBank/DDBJ whole genome shotgun (WGS) entry which is preliminary data.</text>
</comment>
<evidence type="ECO:0000256" key="4">
    <source>
        <dbReference type="ARBA" id="ARBA00022741"/>
    </source>
</evidence>
<name>A0ABQ7EIE5_BRACR</name>
<evidence type="ECO:0000256" key="3">
    <source>
        <dbReference type="ARBA" id="ARBA00022679"/>
    </source>
</evidence>
<keyword evidence="5" id="KW-0418">Kinase</keyword>
<keyword evidence="10" id="KW-1185">Reference proteome</keyword>
<keyword evidence="3" id="KW-0808">Transferase</keyword>
<evidence type="ECO:0000256" key="5">
    <source>
        <dbReference type="ARBA" id="ARBA00022777"/>
    </source>
</evidence>
<evidence type="ECO:0000313" key="9">
    <source>
        <dbReference type="EMBL" id="KAF3596450.1"/>
    </source>
</evidence>
<dbReference type="Proteomes" id="UP000266723">
    <property type="component" value="Unassembled WGS sequence"/>
</dbReference>
<comment type="catalytic activity">
    <reaction evidence="7">
        <text>L-threonyl-[protein] + ATP = O-phospho-L-threonyl-[protein] + ADP + H(+)</text>
        <dbReference type="Rhea" id="RHEA:46608"/>
        <dbReference type="Rhea" id="RHEA-COMP:11060"/>
        <dbReference type="Rhea" id="RHEA-COMP:11605"/>
        <dbReference type="ChEBI" id="CHEBI:15378"/>
        <dbReference type="ChEBI" id="CHEBI:30013"/>
        <dbReference type="ChEBI" id="CHEBI:30616"/>
        <dbReference type="ChEBI" id="CHEBI:61977"/>
        <dbReference type="ChEBI" id="CHEBI:456216"/>
        <dbReference type="EC" id="2.7.11.1"/>
    </reaction>
</comment>
<reference evidence="9 10" key="1">
    <citation type="journal article" date="2020" name="BMC Genomics">
        <title>Intraspecific diversification of the crop wild relative Brassica cretica Lam. using demographic model selection.</title>
        <authorList>
            <person name="Kioukis A."/>
            <person name="Michalopoulou V.A."/>
            <person name="Briers L."/>
            <person name="Pirintsos S."/>
            <person name="Studholme D.J."/>
            <person name="Pavlidis P."/>
            <person name="Sarris P.F."/>
        </authorList>
    </citation>
    <scope>NUCLEOTIDE SEQUENCE [LARGE SCALE GENOMIC DNA]</scope>
    <source>
        <strain evidence="10">cv. PFS-1207/04</strain>
    </source>
</reference>
<dbReference type="Gene3D" id="1.10.510.10">
    <property type="entry name" value="Transferase(Phosphotransferase) domain 1"/>
    <property type="match status" value="1"/>
</dbReference>
<organism evidence="9 10">
    <name type="scientific">Brassica cretica</name>
    <name type="common">Mustard</name>
    <dbReference type="NCBI Taxonomy" id="69181"/>
    <lineage>
        <taxon>Eukaryota</taxon>
        <taxon>Viridiplantae</taxon>
        <taxon>Streptophyta</taxon>
        <taxon>Embryophyta</taxon>
        <taxon>Tracheophyta</taxon>
        <taxon>Spermatophyta</taxon>
        <taxon>Magnoliopsida</taxon>
        <taxon>eudicotyledons</taxon>
        <taxon>Gunneridae</taxon>
        <taxon>Pentapetalae</taxon>
        <taxon>rosids</taxon>
        <taxon>malvids</taxon>
        <taxon>Brassicales</taxon>
        <taxon>Brassicaceae</taxon>
        <taxon>Brassiceae</taxon>
        <taxon>Brassica</taxon>
    </lineage>
</organism>
<keyword evidence="6" id="KW-0067">ATP-binding</keyword>
<evidence type="ECO:0000256" key="6">
    <source>
        <dbReference type="ARBA" id="ARBA00022840"/>
    </source>
</evidence>
<dbReference type="EMBL" id="QGKV02000299">
    <property type="protein sequence ID" value="KAF3596450.1"/>
    <property type="molecule type" value="Genomic_DNA"/>
</dbReference>
<evidence type="ECO:0000313" key="10">
    <source>
        <dbReference type="Proteomes" id="UP000266723"/>
    </source>
</evidence>